<comment type="caution">
    <text evidence="6">The sequence shown here is derived from an EMBL/GenBank/DDBJ whole genome shotgun (WGS) entry which is preliminary data.</text>
</comment>
<dbReference type="InterPro" id="IPR006076">
    <property type="entry name" value="FAD-dep_OxRdtase"/>
</dbReference>
<reference evidence="6 7" key="1">
    <citation type="submission" date="2019-09" db="EMBL/GenBank/DDBJ databases">
        <title>Phylogeny of genus Pseudoclavibacter and closely related genus.</title>
        <authorList>
            <person name="Li Y."/>
        </authorList>
    </citation>
    <scope>NUCLEOTIDE SEQUENCE [LARGE SCALE GENOMIC DNA]</scope>
    <source>
        <strain evidence="6 7">THG-MD12</strain>
    </source>
</reference>
<evidence type="ECO:0000256" key="4">
    <source>
        <dbReference type="ARBA" id="ARBA00023002"/>
    </source>
</evidence>
<dbReference type="Gene3D" id="3.30.9.10">
    <property type="entry name" value="D-Amino Acid Oxidase, subunit A, domain 2"/>
    <property type="match status" value="1"/>
</dbReference>
<dbReference type="Pfam" id="PF01266">
    <property type="entry name" value="DAO"/>
    <property type="match status" value="1"/>
</dbReference>
<dbReference type="PANTHER" id="PTHR10961">
    <property type="entry name" value="PEROXISOMAL SARCOSINE OXIDASE"/>
    <property type="match status" value="1"/>
</dbReference>
<keyword evidence="4" id="KW-0560">Oxidoreductase</keyword>
<dbReference type="GO" id="GO:0050660">
    <property type="term" value="F:flavin adenine dinucleotide binding"/>
    <property type="evidence" value="ECO:0007669"/>
    <property type="project" value="InterPro"/>
</dbReference>
<dbReference type="InterPro" id="IPR045170">
    <property type="entry name" value="MTOX"/>
</dbReference>
<feature type="domain" description="FAD dependent oxidoreductase" evidence="5">
    <location>
        <begin position="2"/>
        <end position="356"/>
    </location>
</feature>
<sequence>MRIAVVGLGAIGVQALWQLSKHEGVEVHGFDAAYPGHPEAGSGGESRLFWNLELAEPSYVPLIERAAIVWDALERESGAQLRDRSGVLVLGESGNAQLANGLESARRSGAPIELLDRHALRRRFPQFDLQDDAVGVWDVEGAVIRPEQTNVTTARLAAANGANIHEFTPVSDIGLEGPGVSITTRHGTEHFDRAIVACGGWTPTVVPAIKEEVVARRLTSLWFTSVEDDHLAGMPPFLRAAPHYTYGIPTKDGRAVKLGLGFNDHFVTGDASKLPRRLEGEALENEIKKFDWIREQMLPGLAKRPYRVATYVESYTTTMFEHIKPHPENEDVLVMAGFSGHGFRVAPAVGEIGAQLIMSGKSELDIGFLDAYPKAFEILDSFEGLTTHNSVMTTRGINEGG</sequence>
<proteinExistence type="predicted"/>
<evidence type="ECO:0000313" key="6">
    <source>
        <dbReference type="EMBL" id="KAB1636099.1"/>
    </source>
</evidence>
<name>A0A7J5AXG2_9MICO</name>
<dbReference type="AlphaFoldDB" id="A0A7J5AXG2"/>
<dbReference type="OrthoDB" id="9806257at2"/>
<evidence type="ECO:0000259" key="5">
    <source>
        <dbReference type="Pfam" id="PF01266"/>
    </source>
</evidence>
<dbReference type="RefSeq" id="WP_151425070.1">
    <property type="nucleotide sequence ID" value="NZ_WBJX01000008.1"/>
</dbReference>
<keyword evidence="3" id="KW-0274">FAD</keyword>
<accession>A0A7J5AXG2</accession>
<evidence type="ECO:0000313" key="7">
    <source>
        <dbReference type="Proteomes" id="UP000490386"/>
    </source>
</evidence>
<protein>
    <submittedName>
        <fullName evidence="6">FAD-dependent oxidoreductase</fullName>
    </submittedName>
</protein>
<dbReference type="PANTHER" id="PTHR10961:SF7">
    <property type="entry name" value="FAD DEPENDENT OXIDOREDUCTASE DOMAIN-CONTAINING PROTEIN"/>
    <property type="match status" value="1"/>
</dbReference>
<dbReference type="InterPro" id="IPR036188">
    <property type="entry name" value="FAD/NAD-bd_sf"/>
</dbReference>
<gene>
    <name evidence="6" type="ORF">F8O03_17755</name>
</gene>
<keyword evidence="7" id="KW-1185">Reference proteome</keyword>
<comment type="cofactor">
    <cofactor evidence="1">
        <name>FAD</name>
        <dbReference type="ChEBI" id="CHEBI:57692"/>
    </cofactor>
</comment>
<evidence type="ECO:0000256" key="3">
    <source>
        <dbReference type="ARBA" id="ARBA00022827"/>
    </source>
</evidence>
<evidence type="ECO:0000256" key="1">
    <source>
        <dbReference type="ARBA" id="ARBA00001974"/>
    </source>
</evidence>
<organism evidence="6 7">
    <name type="scientific">Pseudoclavibacter terrae</name>
    <dbReference type="NCBI Taxonomy" id="1530195"/>
    <lineage>
        <taxon>Bacteria</taxon>
        <taxon>Bacillati</taxon>
        <taxon>Actinomycetota</taxon>
        <taxon>Actinomycetes</taxon>
        <taxon>Micrococcales</taxon>
        <taxon>Microbacteriaceae</taxon>
        <taxon>Pseudoclavibacter</taxon>
    </lineage>
</organism>
<dbReference type="EMBL" id="WBJX01000008">
    <property type="protein sequence ID" value="KAB1636099.1"/>
    <property type="molecule type" value="Genomic_DNA"/>
</dbReference>
<evidence type="ECO:0000256" key="2">
    <source>
        <dbReference type="ARBA" id="ARBA00022630"/>
    </source>
</evidence>
<dbReference type="GO" id="GO:0008115">
    <property type="term" value="F:sarcosine oxidase activity"/>
    <property type="evidence" value="ECO:0007669"/>
    <property type="project" value="TreeGrafter"/>
</dbReference>
<dbReference type="Gene3D" id="3.50.50.60">
    <property type="entry name" value="FAD/NAD(P)-binding domain"/>
    <property type="match status" value="1"/>
</dbReference>
<dbReference type="Proteomes" id="UP000490386">
    <property type="component" value="Unassembled WGS sequence"/>
</dbReference>
<keyword evidence="2" id="KW-0285">Flavoprotein</keyword>
<dbReference type="SUPFAM" id="SSF51905">
    <property type="entry name" value="FAD/NAD(P)-binding domain"/>
    <property type="match status" value="1"/>
</dbReference>